<dbReference type="Ensembl" id="ENSCSAVT00000016500.1">
    <property type="protein sequence ID" value="ENSCSAVP00000016319.1"/>
    <property type="gene ID" value="ENSCSAVG00000009603.1"/>
</dbReference>
<keyword evidence="3" id="KW-1185">Reference proteome</keyword>
<proteinExistence type="predicted"/>
<protein>
    <submittedName>
        <fullName evidence="2">Uncharacterized protein</fullName>
    </submittedName>
</protein>
<reference evidence="2" key="2">
    <citation type="submission" date="2025-08" db="UniProtKB">
        <authorList>
            <consortium name="Ensembl"/>
        </authorList>
    </citation>
    <scope>IDENTIFICATION</scope>
</reference>
<dbReference type="AlphaFoldDB" id="H2ZFF3"/>
<feature type="chain" id="PRO_5003578950" evidence="1">
    <location>
        <begin position="22"/>
        <end position="80"/>
    </location>
</feature>
<dbReference type="InParanoid" id="H2ZFF3"/>
<evidence type="ECO:0000256" key="1">
    <source>
        <dbReference type="SAM" id="SignalP"/>
    </source>
</evidence>
<dbReference type="Proteomes" id="UP000007875">
    <property type="component" value="Unassembled WGS sequence"/>
</dbReference>
<organism evidence="2 3">
    <name type="scientific">Ciona savignyi</name>
    <name type="common">Pacific transparent sea squirt</name>
    <dbReference type="NCBI Taxonomy" id="51511"/>
    <lineage>
        <taxon>Eukaryota</taxon>
        <taxon>Metazoa</taxon>
        <taxon>Chordata</taxon>
        <taxon>Tunicata</taxon>
        <taxon>Ascidiacea</taxon>
        <taxon>Phlebobranchia</taxon>
        <taxon>Cionidae</taxon>
        <taxon>Ciona</taxon>
    </lineage>
</organism>
<accession>H2ZFF3</accession>
<dbReference type="GeneTree" id="ENSGT01120000278113"/>
<reference evidence="3" key="1">
    <citation type="submission" date="2003-08" db="EMBL/GenBank/DDBJ databases">
        <authorList>
            <person name="Birren B."/>
            <person name="Nusbaum C."/>
            <person name="Abebe A."/>
            <person name="Abouelleil A."/>
            <person name="Adekoya E."/>
            <person name="Ait-zahra M."/>
            <person name="Allen N."/>
            <person name="Allen T."/>
            <person name="An P."/>
            <person name="Anderson M."/>
            <person name="Anderson S."/>
            <person name="Arachchi H."/>
            <person name="Armbruster J."/>
            <person name="Bachantsang P."/>
            <person name="Baldwin J."/>
            <person name="Barry A."/>
            <person name="Bayul T."/>
            <person name="Blitshsteyn B."/>
            <person name="Bloom T."/>
            <person name="Blye J."/>
            <person name="Boguslavskiy L."/>
            <person name="Borowsky M."/>
            <person name="Boukhgalter B."/>
            <person name="Brunache A."/>
            <person name="Butler J."/>
            <person name="Calixte N."/>
            <person name="Calvo S."/>
            <person name="Camarata J."/>
            <person name="Campo K."/>
            <person name="Chang J."/>
            <person name="Cheshatsang Y."/>
            <person name="Citroen M."/>
            <person name="Collymore A."/>
            <person name="Considine T."/>
            <person name="Cook A."/>
            <person name="Cooke P."/>
            <person name="Corum B."/>
            <person name="Cuomo C."/>
            <person name="David R."/>
            <person name="Dawoe T."/>
            <person name="Degray S."/>
            <person name="Dodge S."/>
            <person name="Dooley K."/>
            <person name="Dorje P."/>
            <person name="Dorjee K."/>
            <person name="Dorris L."/>
            <person name="Duffey N."/>
            <person name="Dupes A."/>
            <person name="Elkins T."/>
            <person name="Engels R."/>
            <person name="Erickson J."/>
            <person name="Farina A."/>
            <person name="Faro S."/>
            <person name="Ferreira P."/>
            <person name="Fischer H."/>
            <person name="Fitzgerald M."/>
            <person name="Foley K."/>
            <person name="Gage D."/>
            <person name="Galagan J."/>
            <person name="Gearin G."/>
            <person name="Gnerre S."/>
            <person name="Gnirke A."/>
            <person name="Goyette A."/>
            <person name="Graham J."/>
            <person name="Grandbois E."/>
            <person name="Gyaltsen K."/>
            <person name="Hafez N."/>
            <person name="Hagopian D."/>
            <person name="Hagos B."/>
            <person name="Hall J."/>
            <person name="Hatcher B."/>
            <person name="Heller A."/>
            <person name="Higgins H."/>
            <person name="Honan T."/>
            <person name="Horn A."/>
            <person name="Houde N."/>
            <person name="Hughes L."/>
            <person name="Hulme W."/>
            <person name="Husby E."/>
            <person name="Iliev I."/>
            <person name="Jaffe D."/>
            <person name="Jones C."/>
            <person name="Kamal M."/>
            <person name="Kamat A."/>
            <person name="Kamvysselis M."/>
            <person name="Karlsson E."/>
            <person name="Kells C."/>
            <person name="Kieu A."/>
            <person name="Kisner P."/>
            <person name="Kodira C."/>
            <person name="Kulbokas E."/>
            <person name="Labutti K."/>
            <person name="Lama D."/>
            <person name="Landers T."/>
            <person name="Leger J."/>
            <person name="Levine S."/>
            <person name="Lewis D."/>
            <person name="Lewis T."/>
            <person name="Lindblad-toh K."/>
            <person name="Liu X."/>
            <person name="Lokyitsang T."/>
            <person name="Lokyitsang Y."/>
            <person name="Lucien O."/>
            <person name="Lui A."/>
            <person name="Ma L.J."/>
            <person name="Mabbitt R."/>
            <person name="Macdonald J."/>
            <person name="Maclean C."/>
            <person name="Major J."/>
            <person name="Manning J."/>
            <person name="Marabella R."/>
            <person name="Maru K."/>
            <person name="Matthews C."/>
            <person name="Mauceli E."/>
            <person name="Mccarthy M."/>
            <person name="Mcdonough S."/>
            <person name="Mcghee T."/>
            <person name="Meldrim J."/>
            <person name="Meneus L."/>
            <person name="Mesirov J."/>
            <person name="Mihalev A."/>
            <person name="Mihova T."/>
            <person name="Mikkelsen T."/>
            <person name="Mlenga V."/>
            <person name="Moru K."/>
            <person name="Mozes J."/>
            <person name="Mulrain L."/>
            <person name="Munson G."/>
            <person name="Naylor J."/>
            <person name="Newes C."/>
            <person name="Nguyen C."/>
            <person name="Nguyen N."/>
            <person name="Nguyen T."/>
            <person name="Nicol R."/>
            <person name="Nielsen C."/>
            <person name="Nizzari M."/>
            <person name="Norbu C."/>
            <person name="Norbu N."/>
            <person name="O'donnell P."/>
            <person name="Okoawo O."/>
            <person name="O'leary S."/>
            <person name="Omotosho B."/>
            <person name="O'neill K."/>
            <person name="Osman S."/>
            <person name="Parker S."/>
            <person name="Perrin D."/>
            <person name="Phunkhang P."/>
            <person name="Piqani B."/>
            <person name="Purcell S."/>
            <person name="Rachupka T."/>
            <person name="Ramasamy U."/>
            <person name="Rameau R."/>
            <person name="Ray V."/>
            <person name="Raymond C."/>
            <person name="Retta R."/>
            <person name="Richardson S."/>
            <person name="Rise C."/>
            <person name="Rodriguez J."/>
            <person name="Rogers J."/>
            <person name="Rogov P."/>
            <person name="Rutman M."/>
            <person name="Schupbach R."/>
            <person name="Seaman C."/>
            <person name="Settipalli S."/>
            <person name="Sharpe T."/>
            <person name="Sheridan J."/>
            <person name="Sherpa N."/>
            <person name="Shi J."/>
            <person name="Smirnov S."/>
            <person name="Smith C."/>
            <person name="Sougnez C."/>
            <person name="Spencer B."/>
            <person name="Stalker J."/>
            <person name="Stange-thomann N."/>
            <person name="Stavropoulos S."/>
            <person name="Stetson K."/>
            <person name="Stone C."/>
            <person name="Stone S."/>
            <person name="Stubbs M."/>
            <person name="Talamas J."/>
            <person name="Tchuinga P."/>
            <person name="Tenzing P."/>
            <person name="Tesfaye S."/>
            <person name="Theodore J."/>
            <person name="Thoulutsang Y."/>
            <person name="Topham K."/>
            <person name="Towey S."/>
            <person name="Tsamla T."/>
            <person name="Tsomo N."/>
            <person name="Vallee D."/>
            <person name="Vassiliev H."/>
            <person name="Venkataraman V."/>
            <person name="Vinson J."/>
            <person name="Vo A."/>
            <person name="Wade C."/>
            <person name="Wang S."/>
            <person name="Wangchuk T."/>
            <person name="Wangdi T."/>
            <person name="Whittaker C."/>
            <person name="Wilkinson J."/>
            <person name="Wu Y."/>
            <person name="Wyman D."/>
            <person name="Yadav S."/>
            <person name="Yang S."/>
            <person name="Yang X."/>
            <person name="Yeager S."/>
            <person name="Yee E."/>
            <person name="Young G."/>
            <person name="Zainoun J."/>
            <person name="Zembeck L."/>
            <person name="Zimmer A."/>
            <person name="Zody M."/>
            <person name="Lander E."/>
        </authorList>
    </citation>
    <scope>NUCLEOTIDE SEQUENCE [LARGE SCALE GENOMIC DNA]</scope>
</reference>
<reference evidence="2" key="3">
    <citation type="submission" date="2025-09" db="UniProtKB">
        <authorList>
            <consortium name="Ensembl"/>
        </authorList>
    </citation>
    <scope>IDENTIFICATION</scope>
</reference>
<evidence type="ECO:0000313" key="2">
    <source>
        <dbReference type="Ensembl" id="ENSCSAVP00000016319.1"/>
    </source>
</evidence>
<keyword evidence="1" id="KW-0732">Signal</keyword>
<name>H2ZFF3_CIOSA</name>
<feature type="signal peptide" evidence="1">
    <location>
        <begin position="1"/>
        <end position="21"/>
    </location>
</feature>
<sequence>MNSKVFFAFLVLLQLGHQVVAEESTELQADDSWVPIATTAAKWLLGRRRRRIRWNESKFSSENMEDEADMESFMQKIAEI</sequence>
<dbReference type="HOGENOM" id="CLU_2589035_0_0_1"/>
<evidence type="ECO:0000313" key="3">
    <source>
        <dbReference type="Proteomes" id="UP000007875"/>
    </source>
</evidence>